<reference evidence="2 3" key="1">
    <citation type="journal article" date="2011" name="J. Bacteriol.">
        <title>Genome sequence of the algicidal bacterium Kordia algicida OT-1.</title>
        <authorList>
            <person name="Lee H.S."/>
            <person name="Kang S.G."/>
            <person name="Kwon K.K."/>
            <person name="Lee J.H."/>
            <person name="Kim S.J."/>
        </authorList>
    </citation>
    <scope>NUCLEOTIDE SEQUENCE [LARGE SCALE GENOMIC DNA]</scope>
    <source>
        <strain evidence="2 3">OT-1</strain>
    </source>
</reference>
<evidence type="ECO:0000256" key="1">
    <source>
        <dbReference type="SAM" id="MobiDB-lite"/>
    </source>
</evidence>
<dbReference type="HOGENOM" id="CLU_2935540_0_0_10"/>
<protein>
    <submittedName>
        <fullName evidence="2">Uncharacterized protein</fullName>
    </submittedName>
</protein>
<dbReference type="Proteomes" id="UP000002945">
    <property type="component" value="Unassembled WGS sequence"/>
</dbReference>
<accession>A9DTY3</accession>
<name>A9DTY3_9FLAO</name>
<dbReference type="EMBL" id="ABIB01000004">
    <property type="protein sequence ID" value="EDP96238.1"/>
    <property type="molecule type" value="Genomic_DNA"/>
</dbReference>
<comment type="caution">
    <text evidence="2">The sequence shown here is derived from an EMBL/GenBank/DDBJ whole genome shotgun (WGS) entry which is preliminary data.</text>
</comment>
<feature type="compositionally biased region" description="Acidic residues" evidence="1">
    <location>
        <begin position="33"/>
        <end position="43"/>
    </location>
</feature>
<organism evidence="2 3">
    <name type="scientific">Kordia algicida OT-1</name>
    <dbReference type="NCBI Taxonomy" id="391587"/>
    <lineage>
        <taxon>Bacteria</taxon>
        <taxon>Pseudomonadati</taxon>
        <taxon>Bacteroidota</taxon>
        <taxon>Flavobacteriia</taxon>
        <taxon>Flavobacteriales</taxon>
        <taxon>Flavobacteriaceae</taxon>
        <taxon>Kordia</taxon>
    </lineage>
</organism>
<feature type="compositionally biased region" description="Basic residues" evidence="1">
    <location>
        <begin position="48"/>
        <end position="60"/>
    </location>
</feature>
<keyword evidence="3" id="KW-1185">Reference proteome</keyword>
<gene>
    <name evidence="2" type="ORF">KAOT1_02477</name>
</gene>
<evidence type="ECO:0000313" key="2">
    <source>
        <dbReference type="EMBL" id="EDP96238.1"/>
    </source>
</evidence>
<dbReference type="STRING" id="391587.KAOT1_02477"/>
<dbReference type="AlphaFoldDB" id="A9DTY3"/>
<feature type="compositionally biased region" description="Basic and acidic residues" evidence="1">
    <location>
        <begin position="1"/>
        <end position="32"/>
    </location>
</feature>
<proteinExistence type="predicted"/>
<dbReference type="RefSeq" id="WP_007093068.1">
    <property type="nucleotide sequence ID" value="NZ_CP142125.1"/>
</dbReference>
<sequence>MFERLKTTDLESEDVHKHKIESESKVETKNDDGNTENDSNEDDSTSKPAKKKSFWPFRRK</sequence>
<evidence type="ECO:0000313" key="3">
    <source>
        <dbReference type="Proteomes" id="UP000002945"/>
    </source>
</evidence>
<feature type="region of interest" description="Disordered" evidence="1">
    <location>
        <begin position="1"/>
        <end position="60"/>
    </location>
</feature>